<evidence type="ECO:0000313" key="2">
    <source>
        <dbReference type="EMBL" id="TKR77127.1"/>
    </source>
</evidence>
<dbReference type="AlphaFoldDB" id="A0A4U5N3T5"/>
<dbReference type="EMBL" id="AZBU02000005">
    <property type="protein sequence ID" value="TKR77127.1"/>
    <property type="molecule type" value="Genomic_DNA"/>
</dbReference>
<comment type="caution">
    <text evidence="2">The sequence shown here is derived from an EMBL/GenBank/DDBJ whole genome shotgun (WGS) entry which is preliminary data.</text>
</comment>
<protein>
    <submittedName>
        <fullName evidence="2">Uncharacterized protein</fullName>
    </submittedName>
</protein>
<evidence type="ECO:0000313" key="3">
    <source>
        <dbReference type="Proteomes" id="UP000298663"/>
    </source>
</evidence>
<accession>A0A4U5N3T5</accession>
<gene>
    <name evidence="2" type="ORF">L596_018152</name>
</gene>
<proteinExistence type="predicted"/>
<organism evidence="2 3">
    <name type="scientific">Steinernema carpocapsae</name>
    <name type="common">Entomopathogenic nematode</name>
    <dbReference type="NCBI Taxonomy" id="34508"/>
    <lineage>
        <taxon>Eukaryota</taxon>
        <taxon>Metazoa</taxon>
        <taxon>Ecdysozoa</taxon>
        <taxon>Nematoda</taxon>
        <taxon>Chromadorea</taxon>
        <taxon>Rhabditida</taxon>
        <taxon>Tylenchina</taxon>
        <taxon>Panagrolaimomorpha</taxon>
        <taxon>Strongyloidoidea</taxon>
        <taxon>Steinernematidae</taxon>
        <taxon>Steinernema</taxon>
    </lineage>
</organism>
<sequence>MASVNNTSPVLLLFPPLLPLHPKARGAPVTISVFALTVRLPLTPPPPHLLNRSYDPLDTFRPNSPHVPPSRRL</sequence>
<keyword evidence="3" id="KW-1185">Reference proteome</keyword>
<reference evidence="2 3" key="2">
    <citation type="journal article" date="2019" name="G3 (Bethesda)">
        <title>Hybrid Assembly of the Genome of the Entomopathogenic Nematode Steinernema carpocapsae Identifies the X-Chromosome.</title>
        <authorList>
            <person name="Serra L."/>
            <person name="Macchietto M."/>
            <person name="Macias-Munoz A."/>
            <person name="McGill C.J."/>
            <person name="Rodriguez I.M."/>
            <person name="Rodriguez B."/>
            <person name="Murad R."/>
            <person name="Mortazavi A."/>
        </authorList>
    </citation>
    <scope>NUCLEOTIDE SEQUENCE [LARGE SCALE GENOMIC DNA]</scope>
    <source>
        <strain evidence="2 3">ALL</strain>
    </source>
</reference>
<evidence type="ECO:0000256" key="1">
    <source>
        <dbReference type="SAM" id="MobiDB-lite"/>
    </source>
</evidence>
<name>A0A4U5N3T5_STECR</name>
<feature type="region of interest" description="Disordered" evidence="1">
    <location>
        <begin position="43"/>
        <end position="73"/>
    </location>
</feature>
<reference evidence="2 3" key="1">
    <citation type="journal article" date="2015" name="Genome Biol.">
        <title>Comparative genomics of Steinernema reveals deeply conserved gene regulatory networks.</title>
        <authorList>
            <person name="Dillman A.R."/>
            <person name="Macchietto M."/>
            <person name="Porter C.F."/>
            <person name="Rogers A."/>
            <person name="Williams B."/>
            <person name="Antoshechkin I."/>
            <person name="Lee M.M."/>
            <person name="Goodwin Z."/>
            <person name="Lu X."/>
            <person name="Lewis E.E."/>
            <person name="Goodrich-Blair H."/>
            <person name="Stock S.P."/>
            <person name="Adams B.J."/>
            <person name="Sternberg P.W."/>
            <person name="Mortazavi A."/>
        </authorList>
    </citation>
    <scope>NUCLEOTIDE SEQUENCE [LARGE SCALE GENOMIC DNA]</scope>
    <source>
        <strain evidence="2 3">ALL</strain>
    </source>
</reference>
<dbReference type="Proteomes" id="UP000298663">
    <property type="component" value="Unassembled WGS sequence"/>
</dbReference>